<dbReference type="Proteomes" id="UP000190834">
    <property type="component" value="Unassembled WGS sequence"/>
</dbReference>
<name>A0A1T4SKW8_VIBCI</name>
<evidence type="ECO:0000313" key="1">
    <source>
        <dbReference type="EMBL" id="SKA28803.1"/>
    </source>
</evidence>
<dbReference type="Gene3D" id="3.90.1140.10">
    <property type="entry name" value="Cyclic phosphodiesterase"/>
    <property type="match status" value="1"/>
</dbReference>
<organism evidence="1 2">
    <name type="scientific">Vibrio cincinnatiensis DSM 19608</name>
    <dbReference type="NCBI Taxonomy" id="1123491"/>
    <lineage>
        <taxon>Bacteria</taxon>
        <taxon>Pseudomonadati</taxon>
        <taxon>Pseudomonadota</taxon>
        <taxon>Gammaproteobacteria</taxon>
        <taxon>Vibrionales</taxon>
        <taxon>Vibrionaceae</taxon>
        <taxon>Vibrio</taxon>
    </lineage>
</organism>
<dbReference type="InterPro" id="IPR009097">
    <property type="entry name" value="Cyclic_Pdiesterase"/>
</dbReference>
<gene>
    <name evidence="1" type="ORF">SAMN02745782_03351</name>
</gene>
<dbReference type="OrthoDB" id="2326088at2"/>
<accession>A0A1T4SKW8</accession>
<dbReference type="STRING" id="1123491.SAMN02745782_03351"/>
<dbReference type="RefSeq" id="WP_078927637.1">
    <property type="nucleotide sequence ID" value="NZ_FUXB01000038.1"/>
</dbReference>
<keyword evidence="1" id="KW-0436">Ligase</keyword>
<dbReference type="GeneID" id="70581456"/>
<proteinExistence type="predicted"/>
<sequence length="235" mass="26949">MIQSIYDQMWQRFEQATVQNDYELDAHLLDTTSDTRRGITALAYLKQGNSAVLNEIIKFQQAVREIEPNQYYHPLDELHLTVLSVISCVPKFDLNEINIQAYADIFISVLKTTQLIEIKYHGVSASPNCIVLQGFPTSNALEQFRNNLRTQLSDAGLRVTFDSRYKLVTAHSSLIRFKLPISDGQQLLALCQQYRNYDFGSFVLKDFELVFNNWYQNLVVTKCLAKGSVADQPRV</sequence>
<dbReference type="GO" id="GO:0016874">
    <property type="term" value="F:ligase activity"/>
    <property type="evidence" value="ECO:0007669"/>
    <property type="project" value="UniProtKB-KW"/>
</dbReference>
<dbReference type="AlphaFoldDB" id="A0A1T4SKW8"/>
<protein>
    <submittedName>
        <fullName evidence="1">2'-5' RNA ligase</fullName>
    </submittedName>
</protein>
<dbReference type="SUPFAM" id="SSF55144">
    <property type="entry name" value="LigT-like"/>
    <property type="match status" value="1"/>
</dbReference>
<reference evidence="2" key="1">
    <citation type="submission" date="2017-02" db="EMBL/GenBank/DDBJ databases">
        <authorList>
            <person name="Varghese N."/>
            <person name="Submissions S."/>
        </authorList>
    </citation>
    <scope>NUCLEOTIDE SEQUENCE [LARGE SCALE GENOMIC DNA]</scope>
    <source>
        <strain evidence="2">DSM 19608</strain>
    </source>
</reference>
<dbReference type="EMBL" id="FUXB01000038">
    <property type="protein sequence ID" value="SKA28803.1"/>
    <property type="molecule type" value="Genomic_DNA"/>
</dbReference>
<keyword evidence="2" id="KW-1185">Reference proteome</keyword>
<evidence type="ECO:0000313" key="2">
    <source>
        <dbReference type="Proteomes" id="UP000190834"/>
    </source>
</evidence>